<organism evidence="3 4">
    <name type="scientific">Colletotrichum scovillei</name>
    <dbReference type="NCBI Taxonomy" id="1209932"/>
    <lineage>
        <taxon>Eukaryota</taxon>
        <taxon>Fungi</taxon>
        <taxon>Dikarya</taxon>
        <taxon>Ascomycota</taxon>
        <taxon>Pezizomycotina</taxon>
        <taxon>Sordariomycetes</taxon>
        <taxon>Hypocreomycetidae</taxon>
        <taxon>Glomerellales</taxon>
        <taxon>Glomerellaceae</taxon>
        <taxon>Colletotrichum</taxon>
        <taxon>Colletotrichum acutatum species complex</taxon>
    </lineage>
</organism>
<dbReference type="SUPFAM" id="SSF51735">
    <property type="entry name" value="NAD(P)-binding Rossmann-fold domains"/>
    <property type="match status" value="1"/>
</dbReference>
<evidence type="ECO:0008006" key="5">
    <source>
        <dbReference type="Google" id="ProtNLM"/>
    </source>
</evidence>
<dbReference type="Gene3D" id="3.40.50.720">
    <property type="entry name" value="NAD(P)-binding Rossmann-like Domain"/>
    <property type="match status" value="2"/>
</dbReference>
<dbReference type="Pfam" id="PF00106">
    <property type="entry name" value="adh_short"/>
    <property type="match status" value="1"/>
</dbReference>
<keyword evidence="2" id="KW-0560">Oxidoreductase</keyword>
<sequence length="266" mass="29355">MNKTYDRTHRAWLASLLPEYSYDVKDKFAIVTGAGSGINHAFVELLLEAGCSVIIADIQLGPEAEATITKHCKDSDPIDAKVGQYKTFAVNTTGPIRLAQIAIDYWLQNRNIEGNLLWIASLGGYVHSMHTPMYFASKAAIVSMVKSLGGLRKELGIRNAAVCPGAVYTPIFHPEYCRDRVRPDDLTLTPQQCAAVLMRVLCEPEFGDGNVVETMLVGSKDDNFVSVREVPLHLLYPTAGPVGQDNHLLEEEVKMVKQLKEHGMRA</sequence>
<evidence type="ECO:0000313" key="3">
    <source>
        <dbReference type="EMBL" id="KAG7047254.1"/>
    </source>
</evidence>
<proteinExistence type="inferred from homology"/>
<keyword evidence="4" id="KW-1185">Reference proteome</keyword>
<dbReference type="InterPro" id="IPR002347">
    <property type="entry name" value="SDR_fam"/>
</dbReference>
<comment type="caution">
    <text evidence="3">The sequence shown here is derived from an EMBL/GenBank/DDBJ whole genome shotgun (WGS) entry which is preliminary data.</text>
</comment>
<reference evidence="3" key="1">
    <citation type="submission" date="2021-05" db="EMBL/GenBank/DDBJ databases">
        <title>Comparative genomics of three Colletotrichum scovillei strains and genetic complementation revealed genes involved fungal growth and virulence on chili pepper.</title>
        <authorList>
            <person name="Hsieh D.-K."/>
            <person name="Chuang S.-C."/>
            <person name="Chen C.-Y."/>
            <person name="Chao Y.-T."/>
            <person name="Lu M.-Y.J."/>
            <person name="Lee M.-H."/>
            <person name="Shih M.-C."/>
        </authorList>
    </citation>
    <scope>NUCLEOTIDE SEQUENCE</scope>
    <source>
        <strain evidence="3">Coll-153</strain>
    </source>
</reference>
<dbReference type="PANTHER" id="PTHR44229:SF4">
    <property type="entry name" value="15-HYDROXYPROSTAGLANDIN DEHYDROGENASE [NAD(+)]"/>
    <property type="match status" value="1"/>
</dbReference>
<dbReference type="PANTHER" id="PTHR44229">
    <property type="entry name" value="15-HYDROXYPROSTAGLANDIN DEHYDROGENASE [NAD(+)]"/>
    <property type="match status" value="1"/>
</dbReference>
<dbReference type="GO" id="GO:0016616">
    <property type="term" value="F:oxidoreductase activity, acting on the CH-OH group of donors, NAD or NADP as acceptor"/>
    <property type="evidence" value="ECO:0007669"/>
    <property type="project" value="TreeGrafter"/>
</dbReference>
<gene>
    <name evidence="3" type="ORF">JMJ77_010608</name>
</gene>
<comment type="similarity">
    <text evidence="1">Belongs to the short-chain dehydrogenases/reductases (SDR) family.</text>
</comment>
<dbReference type="InterPro" id="IPR036291">
    <property type="entry name" value="NAD(P)-bd_dom_sf"/>
</dbReference>
<evidence type="ECO:0000313" key="4">
    <source>
        <dbReference type="Proteomes" id="UP000699042"/>
    </source>
</evidence>
<dbReference type="EMBL" id="JAESDN010000007">
    <property type="protein sequence ID" value="KAG7047254.1"/>
    <property type="molecule type" value="Genomic_DNA"/>
</dbReference>
<dbReference type="GO" id="GO:0005737">
    <property type="term" value="C:cytoplasm"/>
    <property type="evidence" value="ECO:0007669"/>
    <property type="project" value="TreeGrafter"/>
</dbReference>
<evidence type="ECO:0000256" key="1">
    <source>
        <dbReference type="ARBA" id="ARBA00006484"/>
    </source>
</evidence>
<dbReference type="Proteomes" id="UP000699042">
    <property type="component" value="Unassembled WGS sequence"/>
</dbReference>
<dbReference type="PRINTS" id="PR00081">
    <property type="entry name" value="GDHRDH"/>
</dbReference>
<accession>A0A9P7R452</accession>
<evidence type="ECO:0000256" key="2">
    <source>
        <dbReference type="ARBA" id="ARBA00023002"/>
    </source>
</evidence>
<dbReference type="AlphaFoldDB" id="A0A9P7R452"/>
<name>A0A9P7R452_9PEZI</name>
<protein>
    <recommendedName>
        <fullName evidence="5">Short chain dehydrogenase</fullName>
    </recommendedName>
</protein>